<dbReference type="PANTHER" id="PTHR37984">
    <property type="entry name" value="PROTEIN CBG26694"/>
    <property type="match status" value="1"/>
</dbReference>
<name>A0AA88HVQ9_ARTSF</name>
<sequence>MIVIEKPGKSLPVCIDPHDRNKAIKRPHHLIPTFDEVILRLAEAEFFKQVDACHGYWSLVLDEESSQLATFNTPYGHYKFKRMRSKASKASLLLLTALSSQEKPLRNIMRMFAVLS</sequence>
<dbReference type="InterPro" id="IPR043128">
    <property type="entry name" value="Rev_trsase/Diguanyl_cyclase"/>
</dbReference>
<gene>
    <name evidence="1" type="ORF">QYM36_009171</name>
</gene>
<dbReference type="InterPro" id="IPR043502">
    <property type="entry name" value="DNA/RNA_pol_sf"/>
</dbReference>
<evidence type="ECO:0000313" key="1">
    <source>
        <dbReference type="EMBL" id="KAK2714879.1"/>
    </source>
</evidence>
<organism evidence="1 2">
    <name type="scientific">Artemia franciscana</name>
    <name type="common">Brine shrimp</name>
    <name type="synonym">Artemia sanfranciscana</name>
    <dbReference type="NCBI Taxonomy" id="6661"/>
    <lineage>
        <taxon>Eukaryota</taxon>
        <taxon>Metazoa</taxon>
        <taxon>Ecdysozoa</taxon>
        <taxon>Arthropoda</taxon>
        <taxon>Crustacea</taxon>
        <taxon>Branchiopoda</taxon>
        <taxon>Anostraca</taxon>
        <taxon>Artemiidae</taxon>
        <taxon>Artemia</taxon>
    </lineage>
</organism>
<protein>
    <submittedName>
        <fullName evidence="1">Uncharacterized protein</fullName>
    </submittedName>
</protein>
<evidence type="ECO:0000313" key="2">
    <source>
        <dbReference type="Proteomes" id="UP001187531"/>
    </source>
</evidence>
<dbReference type="AlphaFoldDB" id="A0AA88HVQ9"/>
<dbReference type="SUPFAM" id="SSF56672">
    <property type="entry name" value="DNA/RNA polymerases"/>
    <property type="match status" value="1"/>
</dbReference>
<comment type="caution">
    <text evidence="1">The sequence shown here is derived from an EMBL/GenBank/DDBJ whole genome shotgun (WGS) entry which is preliminary data.</text>
</comment>
<dbReference type="InterPro" id="IPR050951">
    <property type="entry name" value="Retrovirus_Pol_polyprotein"/>
</dbReference>
<dbReference type="Gene3D" id="3.30.70.270">
    <property type="match status" value="1"/>
</dbReference>
<proteinExistence type="predicted"/>
<accession>A0AA88HVQ9</accession>
<reference evidence="1" key="1">
    <citation type="submission" date="2023-07" db="EMBL/GenBank/DDBJ databases">
        <title>Chromosome-level genome assembly of Artemia franciscana.</title>
        <authorList>
            <person name="Jo E."/>
        </authorList>
    </citation>
    <scope>NUCLEOTIDE SEQUENCE</scope>
    <source>
        <tissue evidence="1">Whole body</tissue>
    </source>
</reference>
<keyword evidence="2" id="KW-1185">Reference proteome</keyword>
<dbReference type="Proteomes" id="UP001187531">
    <property type="component" value="Unassembled WGS sequence"/>
</dbReference>
<dbReference type="GO" id="GO:0071897">
    <property type="term" value="P:DNA biosynthetic process"/>
    <property type="evidence" value="ECO:0007669"/>
    <property type="project" value="UniProtKB-ARBA"/>
</dbReference>
<dbReference type="PANTHER" id="PTHR37984:SF7">
    <property type="entry name" value="INTEGRASE CATALYTIC DOMAIN-CONTAINING PROTEIN"/>
    <property type="match status" value="1"/>
</dbReference>
<dbReference type="Gene3D" id="3.10.10.10">
    <property type="entry name" value="HIV Type 1 Reverse Transcriptase, subunit A, domain 1"/>
    <property type="match status" value="1"/>
</dbReference>
<dbReference type="EMBL" id="JAVRJZ010000013">
    <property type="protein sequence ID" value="KAK2714879.1"/>
    <property type="molecule type" value="Genomic_DNA"/>
</dbReference>